<evidence type="ECO:0000256" key="1">
    <source>
        <dbReference type="ARBA" id="ARBA00004167"/>
    </source>
</evidence>
<keyword evidence="2 6" id="KW-0812">Transmembrane</keyword>
<dbReference type="Pfam" id="PF07010">
    <property type="entry name" value="Endomucin"/>
    <property type="match status" value="1"/>
</dbReference>
<comment type="subcellular location">
    <subcellularLocation>
        <location evidence="1">Membrane</location>
        <topology evidence="1">Single-pass membrane protein</topology>
    </subcellularLocation>
</comment>
<keyword evidence="8" id="KW-1185">Reference proteome</keyword>
<evidence type="ECO:0000256" key="5">
    <source>
        <dbReference type="SAM" id="MobiDB-lite"/>
    </source>
</evidence>
<organism evidence="7 8">
    <name type="scientific">Gymnopilus dilepis</name>
    <dbReference type="NCBI Taxonomy" id="231916"/>
    <lineage>
        <taxon>Eukaryota</taxon>
        <taxon>Fungi</taxon>
        <taxon>Dikarya</taxon>
        <taxon>Basidiomycota</taxon>
        <taxon>Agaricomycotina</taxon>
        <taxon>Agaricomycetes</taxon>
        <taxon>Agaricomycetidae</taxon>
        <taxon>Agaricales</taxon>
        <taxon>Agaricineae</taxon>
        <taxon>Hymenogastraceae</taxon>
        <taxon>Gymnopilus</taxon>
    </lineage>
</organism>
<feature type="region of interest" description="Disordered" evidence="5">
    <location>
        <begin position="378"/>
        <end position="511"/>
    </location>
</feature>
<dbReference type="Proteomes" id="UP000284706">
    <property type="component" value="Unassembled WGS sequence"/>
</dbReference>
<dbReference type="Gene3D" id="2.60.120.260">
    <property type="entry name" value="Galactose-binding domain-like"/>
    <property type="match status" value="1"/>
</dbReference>
<name>A0A409WAX0_9AGAR</name>
<protein>
    <recommendedName>
        <fullName evidence="9">Mid2 domain-containing protein</fullName>
    </recommendedName>
</protein>
<dbReference type="OrthoDB" id="3265734at2759"/>
<feature type="compositionally biased region" description="Low complexity" evidence="5">
    <location>
        <begin position="418"/>
        <end position="432"/>
    </location>
</feature>
<dbReference type="GO" id="GO:0071944">
    <property type="term" value="C:cell periphery"/>
    <property type="evidence" value="ECO:0007669"/>
    <property type="project" value="UniProtKB-ARBA"/>
</dbReference>
<evidence type="ECO:0000256" key="4">
    <source>
        <dbReference type="ARBA" id="ARBA00023136"/>
    </source>
</evidence>
<evidence type="ECO:0000313" key="8">
    <source>
        <dbReference type="Proteomes" id="UP000284706"/>
    </source>
</evidence>
<comment type="caution">
    <text evidence="7">The sequence shown here is derived from an EMBL/GenBank/DDBJ whole genome shotgun (WGS) entry which is preliminary data.</text>
</comment>
<accession>A0A409WAX0</accession>
<feature type="region of interest" description="Disordered" evidence="5">
    <location>
        <begin position="158"/>
        <end position="244"/>
    </location>
</feature>
<evidence type="ECO:0000256" key="3">
    <source>
        <dbReference type="ARBA" id="ARBA00022989"/>
    </source>
</evidence>
<dbReference type="EMBL" id="NHYE01005240">
    <property type="protein sequence ID" value="PPQ75641.1"/>
    <property type="molecule type" value="Genomic_DNA"/>
</dbReference>
<feature type="region of interest" description="Disordered" evidence="5">
    <location>
        <begin position="331"/>
        <end position="351"/>
    </location>
</feature>
<evidence type="ECO:0000256" key="6">
    <source>
        <dbReference type="SAM" id="Phobius"/>
    </source>
</evidence>
<dbReference type="InterPro" id="IPR010740">
    <property type="entry name" value="Endomucin"/>
</dbReference>
<dbReference type="GO" id="GO:0016020">
    <property type="term" value="C:membrane"/>
    <property type="evidence" value="ECO:0007669"/>
    <property type="project" value="UniProtKB-SubCell"/>
</dbReference>
<sequence>MSVQKVAVDDTDPSVVYSGQWSVQRSASAYGNSLHVSTSAGASASLSFTGISVNILGTIPPCTVTGSPVTYQVVLDASPVDWGTAACTTSTQNNVLFYSSTQLSNGPHKVTIIDEANESPMLMLDLFAYVTSSEGGGGAAGTSAVGGAAGTTLSASVLSHPTTSSQDAGMTSSATSAQQSSTPSNSASTTSTSSGKTSSGDQATSSAQSSASDSLPTPTNSQPSSNNSNNSSLSQSSTTSHSHSTGPIIGGVVAAVLVLTLLVLFLFYHLRKRKGRQPSYTSKIVMPFNLNLNLRRGGADPESPLGASGGESHQNSTSELIERGRSTTVRALSDSGNNHNHNNNNRPLERSMPNNIVPFILDGVAVGAGRQQAELVVPGSARPSSVLDPEYASGLGGPPSAASEKARLVAGDGGASASGGAASSSSPSSAAAHVTPSWHPDEKRRSGPRSPAANPGPHLSATPSDAAPAYMLDPDPGPIPSPPIAQSDAHAESNTHSPLSNNHKTHQRHLQNQFERHQHYPSGLSASSDLLSGIGTGTGMSSEVPPAYNDCCAYPGPHHHHHDHQH</sequence>
<dbReference type="InParanoid" id="A0A409WAX0"/>
<dbReference type="AlphaFoldDB" id="A0A409WAX0"/>
<keyword evidence="4 6" id="KW-0472">Membrane</keyword>
<proteinExistence type="predicted"/>
<feature type="region of interest" description="Disordered" evidence="5">
    <location>
        <begin position="296"/>
        <end position="318"/>
    </location>
</feature>
<dbReference type="PANTHER" id="PTHR15549">
    <property type="entry name" value="PAIRED IMMUNOGLOBULIN-LIKE TYPE 2 RECEPTOR"/>
    <property type="match status" value="1"/>
</dbReference>
<dbReference type="InterPro" id="IPR051694">
    <property type="entry name" value="Immunoregulatory_rcpt-like"/>
</dbReference>
<feature type="compositionally biased region" description="Low complexity" evidence="5">
    <location>
        <begin position="171"/>
        <end position="244"/>
    </location>
</feature>
<reference evidence="7 8" key="1">
    <citation type="journal article" date="2018" name="Evol. Lett.">
        <title>Horizontal gene cluster transfer increased hallucinogenic mushroom diversity.</title>
        <authorList>
            <person name="Reynolds H.T."/>
            <person name="Vijayakumar V."/>
            <person name="Gluck-Thaler E."/>
            <person name="Korotkin H.B."/>
            <person name="Matheny P.B."/>
            <person name="Slot J.C."/>
        </authorList>
    </citation>
    <scope>NUCLEOTIDE SEQUENCE [LARGE SCALE GENOMIC DNA]</scope>
    <source>
        <strain evidence="7 8">SRW20</strain>
    </source>
</reference>
<keyword evidence="3 6" id="KW-1133">Transmembrane helix</keyword>
<feature type="transmembrane region" description="Helical" evidence="6">
    <location>
        <begin position="248"/>
        <end position="268"/>
    </location>
</feature>
<feature type="compositionally biased region" description="Polar residues" evidence="5">
    <location>
        <begin position="159"/>
        <end position="170"/>
    </location>
</feature>
<dbReference type="STRING" id="231916.A0A409WAX0"/>
<evidence type="ECO:0000256" key="2">
    <source>
        <dbReference type="ARBA" id="ARBA00022692"/>
    </source>
</evidence>
<evidence type="ECO:0000313" key="7">
    <source>
        <dbReference type="EMBL" id="PPQ75641.1"/>
    </source>
</evidence>
<evidence type="ECO:0008006" key="9">
    <source>
        <dbReference type="Google" id="ProtNLM"/>
    </source>
</evidence>
<feature type="compositionally biased region" description="Polar residues" evidence="5">
    <location>
        <begin position="492"/>
        <end position="502"/>
    </location>
</feature>
<gene>
    <name evidence="7" type="ORF">CVT26_001621</name>
</gene>